<dbReference type="Pfam" id="PF00085">
    <property type="entry name" value="Thioredoxin"/>
    <property type="match status" value="1"/>
</dbReference>
<dbReference type="Gene3D" id="3.40.30.10">
    <property type="entry name" value="Glutaredoxin"/>
    <property type="match status" value="1"/>
</dbReference>
<accession>A0A183ABQ7</accession>
<dbReference type="OrthoDB" id="2121326at2759"/>
<feature type="domain" description="Thioredoxin" evidence="2">
    <location>
        <begin position="54"/>
        <end position="148"/>
    </location>
</feature>
<evidence type="ECO:0000313" key="3">
    <source>
        <dbReference type="EMBL" id="VDP72452.1"/>
    </source>
</evidence>
<dbReference type="SUPFAM" id="SSF52833">
    <property type="entry name" value="Thioredoxin-like"/>
    <property type="match status" value="1"/>
</dbReference>
<dbReference type="EMBL" id="UZAN01041249">
    <property type="protein sequence ID" value="VDP72452.1"/>
    <property type="molecule type" value="Genomic_DNA"/>
</dbReference>
<dbReference type="AlphaFoldDB" id="A0A183ABQ7"/>
<organism evidence="5">
    <name type="scientific">Echinostoma caproni</name>
    <dbReference type="NCBI Taxonomy" id="27848"/>
    <lineage>
        <taxon>Eukaryota</taxon>
        <taxon>Metazoa</taxon>
        <taxon>Spiralia</taxon>
        <taxon>Lophotrochozoa</taxon>
        <taxon>Platyhelminthes</taxon>
        <taxon>Trematoda</taxon>
        <taxon>Digenea</taxon>
        <taxon>Plagiorchiida</taxon>
        <taxon>Echinostomata</taxon>
        <taxon>Echinostomatoidea</taxon>
        <taxon>Echinostomatidae</taxon>
        <taxon>Echinostoma</taxon>
    </lineage>
</organism>
<name>A0A183ABQ7_9TREM</name>
<evidence type="ECO:0000259" key="2">
    <source>
        <dbReference type="Pfam" id="PF00085"/>
    </source>
</evidence>
<proteinExistence type="predicted"/>
<keyword evidence="4" id="KW-1185">Reference proteome</keyword>
<protein>
    <submittedName>
        <fullName evidence="5">Thioredoxin domain-containing protein</fullName>
    </submittedName>
</protein>
<dbReference type="Proteomes" id="UP000272942">
    <property type="component" value="Unassembled WGS sequence"/>
</dbReference>
<gene>
    <name evidence="3" type="ORF">ECPE_LOCUS4392</name>
</gene>
<evidence type="ECO:0000313" key="4">
    <source>
        <dbReference type="Proteomes" id="UP000272942"/>
    </source>
</evidence>
<dbReference type="PANTHER" id="PTHR46115">
    <property type="entry name" value="THIOREDOXIN-LIKE PROTEIN 1"/>
    <property type="match status" value="1"/>
</dbReference>
<reference evidence="3 4" key="2">
    <citation type="submission" date="2018-11" db="EMBL/GenBank/DDBJ databases">
        <authorList>
            <consortium name="Pathogen Informatics"/>
        </authorList>
    </citation>
    <scope>NUCLEOTIDE SEQUENCE [LARGE SCALE GENOMIC DNA]</scope>
    <source>
        <strain evidence="3 4">Egypt</strain>
    </source>
</reference>
<evidence type="ECO:0000313" key="5">
    <source>
        <dbReference type="WBParaSite" id="ECPE_0000440401-mRNA-1"/>
    </source>
</evidence>
<dbReference type="InterPro" id="IPR013766">
    <property type="entry name" value="Thioredoxin_domain"/>
</dbReference>
<dbReference type="CDD" id="cd02947">
    <property type="entry name" value="TRX_family"/>
    <property type="match status" value="1"/>
</dbReference>
<keyword evidence="1" id="KW-1015">Disulfide bond</keyword>
<dbReference type="InterPro" id="IPR036249">
    <property type="entry name" value="Thioredoxin-like_sf"/>
</dbReference>
<evidence type="ECO:0000256" key="1">
    <source>
        <dbReference type="ARBA" id="ARBA00023157"/>
    </source>
</evidence>
<reference evidence="5" key="1">
    <citation type="submission" date="2016-06" db="UniProtKB">
        <authorList>
            <consortium name="WormBaseParasite"/>
        </authorList>
    </citation>
    <scope>IDENTIFICATION</scope>
</reference>
<dbReference type="WBParaSite" id="ECPE_0000440401-mRNA-1">
    <property type="protein sequence ID" value="ECPE_0000440401-mRNA-1"/>
    <property type="gene ID" value="ECPE_0000440401"/>
</dbReference>
<sequence>MVVALVLITDVIRQNGIGYISEQPERLMNSGTTVHVPVPTEMQHAESAVRLIRTKHELDATIHTTIRKLIVIFFYNKFCTLCNTIQVQYESMAKKFDRAMFLKVDMDVNAESGEPFSITSTPAFAFIKDQSVLAVFPGPDEVRLRETIRRYI</sequence>